<dbReference type="PANTHER" id="PTHR46427">
    <property type="entry name" value="ANKYRIN REPEAT AND LEM DOMAIN-CONTAINING PROTEIN 1"/>
    <property type="match status" value="1"/>
</dbReference>
<proteinExistence type="predicted"/>
<protein>
    <recommendedName>
        <fullName evidence="2">LEM domain-containing protein</fullName>
    </recommendedName>
</protein>
<evidence type="ECO:0000256" key="1">
    <source>
        <dbReference type="PROSITE-ProRule" id="PRU00023"/>
    </source>
</evidence>
<dbReference type="InterPro" id="IPR034998">
    <property type="entry name" value="ANKLE1"/>
</dbReference>
<dbReference type="Gene3D" id="1.10.720.40">
    <property type="match status" value="1"/>
</dbReference>
<organism evidence="3 4">
    <name type="scientific">Drosophila madeirensis</name>
    <name type="common">Fruit fly</name>
    <dbReference type="NCBI Taxonomy" id="30013"/>
    <lineage>
        <taxon>Eukaryota</taxon>
        <taxon>Metazoa</taxon>
        <taxon>Ecdysozoa</taxon>
        <taxon>Arthropoda</taxon>
        <taxon>Hexapoda</taxon>
        <taxon>Insecta</taxon>
        <taxon>Pterygota</taxon>
        <taxon>Neoptera</taxon>
        <taxon>Endopterygota</taxon>
        <taxon>Diptera</taxon>
        <taxon>Brachycera</taxon>
        <taxon>Muscomorpha</taxon>
        <taxon>Ephydroidea</taxon>
        <taxon>Drosophilidae</taxon>
        <taxon>Drosophila</taxon>
        <taxon>Sophophora</taxon>
    </lineage>
</organism>
<evidence type="ECO:0000313" key="3">
    <source>
        <dbReference type="EMBL" id="BFF93541.1"/>
    </source>
</evidence>
<dbReference type="Gene3D" id="1.25.40.20">
    <property type="entry name" value="Ankyrin repeat-containing domain"/>
    <property type="match status" value="1"/>
</dbReference>
<dbReference type="Pfam" id="PF12796">
    <property type="entry name" value="Ank_2"/>
    <property type="match status" value="1"/>
</dbReference>
<dbReference type="Proteomes" id="UP001500889">
    <property type="component" value="Chromosome U"/>
</dbReference>
<dbReference type="GO" id="GO:0004520">
    <property type="term" value="F:DNA endonuclease activity"/>
    <property type="evidence" value="ECO:0007669"/>
    <property type="project" value="TreeGrafter"/>
</dbReference>
<dbReference type="Pfam" id="PF22945">
    <property type="entry name" value="LEM-3_GIY-YIG"/>
    <property type="match status" value="1"/>
</dbReference>
<dbReference type="SMART" id="SM00248">
    <property type="entry name" value="ANK"/>
    <property type="match status" value="3"/>
</dbReference>
<dbReference type="PANTHER" id="PTHR46427:SF1">
    <property type="entry name" value="ANKYRIN REPEAT AND LEM DOMAIN-CONTAINING PROTEIN 1"/>
    <property type="match status" value="1"/>
</dbReference>
<dbReference type="PROSITE" id="PS50088">
    <property type="entry name" value="ANK_REPEAT"/>
    <property type="match status" value="1"/>
</dbReference>
<keyword evidence="4" id="KW-1185">Reference proteome</keyword>
<dbReference type="CDD" id="cd12934">
    <property type="entry name" value="LEM"/>
    <property type="match status" value="1"/>
</dbReference>
<dbReference type="EMBL" id="AP029264">
    <property type="protein sequence ID" value="BFF93541.1"/>
    <property type="molecule type" value="Genomic_DNA"/>
</dbReference>
<dbReference type="InterPro" id="IPR036770">
    <property type="entry name" value="Ankyrin_rpt-contain_sf"/>
</dbReference>
<dbReference type="SUPFAM" id="SSF48403">
    <property type="entry name" value="Ankyrin repeat"/>
    <property type="match status" value="1"/>
</dbReference>
<accession>A0AAU9FCY4</accession>
<dbReference type="GO" id="GO:0005737">
    <property type="term" value="C:cytoplasm"/>
    <property type="evidence" value="ECO:0007669"/>
    <property type="project" value="TreeGrafter"/>
</dbReference>
<sequence length="720" mass="83480">MEQRANFLALTLLDALEDENEADILSMLERNVINAGIVPCDRGLAPLHYVCGMRNEELARRILGKFLECPDLDVNALSDGQTTALHIASIYGRVDLVRMLLQRGARADLPDDENRLAVHYAIEECHFEVLQLLRDHIFREKLKQKQNQRLQVPQHQAVEASTTPKQTLKYNYDVTSPYYINITHRRHKPQPKFPDIADAPATLPDEEESVNLFALTEAHLTQLLQSQYQEDPDHPKRRSIIESWREKVERSRARQSLMHKYDKHVEAIVEEALAQDDFNYERHMQKKLREEDSLEMEMEMQQQQQIEDAAAPNRQVFQQLVEQVSQAQVIEPEPDNSFVTAQEEEQLAGSSPRPTDEYFLQIKEAYVHTDDENGLVFYEAKFLQNDEKQMPAKRFVERVPKQEQQQQLDSTVSTNLTLPLDYETDALRRELTQLGAPVGPITKTTKRLYIKQLIKYRRNTDALLAAQKHAQASQIRYSVELHRTLRSREDFERIREFMLQEAASSEHFATAPVVKRTLREGHLKQSFIYMLIDPRISRNLPGESTFLDKFSIWQRFLDSIFYVGKGKSSRPYAHLYDAMRQHTRLNQKRENGRERTEKAERRGGFRTLQPDVFKSPPAGDAKLGSKKLERILEIWQNESGVVCLHVFHNIMPIDAYTREASIIDAMGLVHLTNLKRGDYYGPAQSWTMKQRKHLGIALLYKAMHIYLAEGESQLSPSDLI</sequence>
<dbReference type="Pfam" id="PF03020">
    <property type="entry name" value="LEM"/>
    <property type="match status" value="1"/>
</dbReference>
<dbReference type="GO" id="GO:0000712">
    <property type="term" value="P:resolution of meiotic recombination intermediates"/>
    <property type="evidence" value="ECO:0007669"/>
    <property type="project" value="TreeGrafter"/>
</dbReference>
<dbReference type="SUPFAM" id="SSF63451">
    <property type="entry name" value="LEM domain"/>
    <property type="match status" value="1"/>
</dbReference>
<dbReference type="PROSITE" id="PS50954">
    <property type="entry name" value="LEM"/>
    <property type="match status" value="1"/>
</dbReference>
<dbReference type="CDD" id="cd10454">
    <property type="entry name" value="GIY-YIG_COG3680_Meta"/>
    <property type="match status" value="1"/>
</dbReference>
<evidence type="ECO:0000313" key="4">
    <source>
        <dbReference type="Proteomes" id="UP001500889"/>
    </source>
</evidence>
<dbReference type="InterPro" id="IPR011015">
    <property type="entry name" value="LEM/LEM-like_dom_sf"/>
</dbReference>
<gene>
    <name evidence="3" type="ORF">DMAD_11381</name>
</gene>
<dbReference type="SMART" id="SM00540">
    <property type="entry name" value="LEM"/>
    <property type="match status" value="1"/>
</dbReference>
<dbReference type="GO" id="GO:0005654">
    <property type="term" value="C:nucleoplasm"/>
    <property type="evidence" value="ECO:0007669"/>
    <property type="project" value="TreeGrafter"/>
</dbReference>
<keyword evidence="1" id="KW-0040">ANK repeat</keyword>
<name>A0AAU9FCY4_DROMD</name>
<dbReference type="InterPro" id="IPR003887">
    <property type="entry name" value="LEM_dom"/>
</dbReference>
<dbReference type="PROSITE" id="PS50297">
    <property type="entry name" value="ANK_REP_REGION"/>
    <property type="match status" value="1"/>
</dbReference>
<feature type="domain" description="LEM" evidence="2">
    <location>
        <begin position="416"/>
        <end position="460"/>
    </location>
</feature>
<feature type="repeat" description="ANK" evidence="1">
    <location>
        <begin position="80"/>
        <end position="112"/>
    </location>
</feature>
<evidence type="ECO:0000259" key="2">
    <source>
        <dbReference type="PROSITE" id="PS50954"/>
    </source>
</evidence>
<dbReference type="GO" id="GO:0000724">
    <property type="term" value="P:double-strand break repair via homologous recombination"/>
    <property type="evidence" value="ECO:0007669"/>
    <property type="project" value="TreeGrafter"/>
</dbReference>
<dbReference type="AlphaFoldDB" id="A0AAU9FCY4"/>
<reference evidence="3 4" key="1">
    <citation type="submission" date="2024-02" db="EMBL/GenBank/DDBJ databases">
        <title>A chromosome-level genome assembly of Drosophila madeirensis, a fruit fly species endemic to Madeira island.</title>
        <authorList>
            <person name="Tomihara K."/>
            <person name="Llopart A."/>
            <person name="Yamamoto D."/>
        </authorList>
    </citation>
    <scope>NUCLEOTIDE SEQUENCE [LARGE SCALE GENOMIC DNA]</scope>
    <source>
        <strain evidence="3 4">RF1</strain>
    </source>
</reference>
<dbReference type="InterPro" id="IPR002110">
    <property type="entry name" value="Ankyrin_rpt"/>
</dbReference>